<dbReference type="Pfam" id="PF20469">
    <property type="entry name" value="OLD-like_TOPRIM"/>
    <property type="match status" value="1"/>
</dbReference>
<feature type="domain" description="Endonuclease GajA/Old nuclease/RecF-like AAA" evidence="1">
    <location>
        <begin position="5"/>
        <end position="51"/>
    </location>
</feature>
<dbReference type="Gene3D" id="3.40.50.300">
    <property type="entry name" value="P-loop containing nucleotide triphosphate hydrolases"/>
    <property type="match status" value="2"/>
</dbReference>
<sequence>MAARLAAISVRGLRCLDGLELSFEPLTALIGANGAGKSSTVRALQFLFGEVDLDDDDVSDGIADPEVSVTGVLTDLPGEWTERLRPWLSPDGTLTVTRSRVLGPDSRAVVRWSCDRAQVPAIAGVRAAVASGAPAARLKELYGEARAEVGDGLPPYSNKQAALEALDAFEREHPEAATQMAPDSTLRFGGGGDWDLSRMLELLVLPAMRDAADDASDGKGSTLGRLVEITVRSGLDLDGDLAGLSERTARAYEQILAERAAPRLQELSASITEQINAFAPGTQVTLAWQPRVPALAPPQVRARIVESGHEADIGRQGHGVQRAYVFSLLRALLDARRGQNSTDQPGLLLVIEEPEVYQHPVRARYVARVLADLARDPVRSTQVVYTTHSPYFVSVDDVPSARLLRLCPTGGEAGPAACTRAFTASLTTIAERLEAARQGSGQRWTAERVAAQLPALLGSRLSEGLFAEAVVLVEGDEDLGLIDGAATAVGVDLAAAGIALVAVQGKSNLLLAAEVVRALGVPEYVVFDTDEKPAGQASDPGALRLNGMLAELAGGPDEERPLTTVQPRWAAAKPTLRAVLNDEVGAQVVREAYTRTARAMGLPESTEKNGHMVRTAMLELYGATKRSETLDRIVEAVTDLTVKG</sequence>
<dbReference type="InterPro" id="IPR034139">
    <property type="entry name" value="TOPRIM_OLD"/>
</dbReference>
<gene>
    <name evidence="3" type="ORF">QOZ88_06975</name>
</gene>
<dbReference type="InterPro" id="IPR051396">
    <property type="entry name" value="Bact_Antivir_Def_Nuclease"/>
</dbReference>
<evidence type="ECO:0000259" key="1">
    <source>
        <dbReference type="Pfam" id="PF13175"/>
    </source>
</evidence>
<dbReference type="Proteomes" id="UP001233673">
    <property type="component" value="Unassembled WGS sequence"/>
</dbReference>
<evidence type="ECO:0000313" key="3">
    <source>
        <dbReference type="EMBL" id="MDP5182376.1"/>
    </source>
</evidence>
<dbReference type="Pfam" id="PF13175">
    <property type="entry name" value="AAA_15"/>
    <property type="match status" value="2"/>
</dbReference>
<dbReference type="RefSeq" id="WP_305999068.1">
    <property type="nucleotide sequence ID" value="NZ_JASNFN010000004.1"/>
</dbReference>
<dbReference type="PANTHER" id="PTHR43581">
    <property type="entry name" value="ATP/GTP PHOSPHATASE"/>
    <property type="match status" value="1"/>
</dbReference>
<organism evidence="3 4">
    <name type="scientific">Blastococcus carthaginiensis</name>
    <dbReference type="NCBI Taxonomy" id="3050034"/>
    <lineage>
        <taxon>Bacteria</taxon>
        <taxon>Bacillati</taxon>
        <taxon>Actinomycetota</taxon>
        <taxon>Actinomycetes</taxon>
        <taxon>Geodermatophilales</taxon>
        <taxon>Geodermatophilaceae</taxon>
        <taxon>Blastococcus</taxon>
    </lineage>
</organism>
<evidence type="ECO:0000259" key="2">
    <source>
        <dbReference type="Pfam" id="PF20469"/>
    </source>
</evidence>
<protein>
    <submittedName>
        <fullName evidence="3">AAA family ATPase</fullName>
    </submittedName>
</protein>
<dbReference type="InterPro" id="IPR027417">
    <property type="entry name" value="P-loop_NTPase"/>
</dbReference>
<dbReference type="InterPro" id="IPR041685">
    <property type="entry name" value="AAA_GajA/Old/RecF-like"/>
</dbReference>
<comment type="caution">
    <text evidence="3">The sequence shown here is derived from an EMBL/GenBank/DDBJ whole genome shotgun (WGS) entry which is preliminary data.</text>
</comment>
<keyword evidence="4" id="KW-1185">Reference proteome</keyword>
<dbReference type="CDD" id="cd01026">
    <property type="entry name" value="TOPRIM_OLD"/>
    <property type="match status" value="1"/>
</dbReference>
<accession>A0ABT9I9Y6</accession>
<dbReference type="PANTHER" id="PTHR43581:SF4">
    <property type="entry name" value="ATP_GTP PHOSPHATASE"/>
    <property type="match status" value="1"/>
</dbReference>
<feature type="domain" description="OLD protein-like TOPRIM" evidence="2">
    <location>
        <begin position="465"/>
        <end position="530"/>
    </location>
</feature>
<name>A0ABT9I9Y6_9ACTN</name>
<dbReference type="SUPFAM" id="SSF52540">
    <property type="entry name" value="P-loop containing nucleoside triphosphate hydrolases"/>
    <property type="match status" value="1"/>
</dbReference>
<evidence type="ECO:0000313" key="4">
    <source>
        <dbReference type="Proteomes" id="UP001233673"/>
    </source>
</evidence>
<dbReference type="EMBL" id="JASNFN010000004">
    <property type="protein sequence ID" value="MDP5182376.1"/>
    <property type="molecule type" value="Genomic_DNA"/>
</dbReference>
<reference evidence="4" key="1">
    <citation type="submission" date="2023-05" db="EMBL/GenBank/DDBJ databases">
        <title>Draft genome of Pseudofrankia sp. BMG5.37.</title>
        <authorList>
            <person name="Gtari M."/>
            <person name="Ghodhbane F."/>
            <person name="Sbissi I."/>
        </authorList>
    </citation>
    <scope>NUCLEOTIDE SEQUENCE [LARGE SCALE GENOMIC DNA]</scope>
    <source>
        <strain evidence="4">BMG 814</strain>
    </source>
</reference>
<proteinExistence type="predicted"/>
<feature type="domain" description="Endonuclease GajA/Old nuclease/RecF-like AAA" evidence="1">
    <location>
        <begin position="202"/>
        <end position="393"/>
    </location>
</feature>